<reference evidence="5 6" key="1">
    <citation type="submission" date="2019-01" db="EMBL/GenBank/DDBJ databases">
        <title>Draft genome sequence of Psathyrella aberdarensis IHI B618.</title>
        <authorList>
            <person name="Buettner E."/>
            <person name="Kellner H."/>
        </authorList>
    </citation>
    <scope>NUCLEOTIDE SEQUENCE [LARGE SCALE GENOMIC DNA]</scope>
    <source>
        <strain evidence="5 6">IHI B618</strain>
    </source>
</reference>
<comment type="caution">
    <text evidence="5">The sequence shown here is derived from an EMBL/GenBank/DDBJ whole genome shotgun (WGS) entry which is preliminary data.</text>
</comment>
<dbReference type="GO" id="GO:0008270">
    <property type="term" value="F:zinc ion binding"/>
    <property type="evidence" value="ECO:0007669"/>
    <property type="project" value="InterPro"/>
</dbReference>
<gene>
    <name evidence="5" type="ORF">EST38_g3467</name>
</gene>
<evidence type="ECO:0000313" key="6">
    <source>
        <dbReference type="Proteomes" id="UP000290288"/>
    </source>
</evidence>
<evidence type="ECO:0000256" key="2">
    <source>
        <dbReference type="ARBA" id="ARBA00023242"/>
    </source>
</evidence>
<dbReference type="PANTHER" id="PTHR31001">
    <property type="entry name" value="UNCHARACTERIZED TRANSCRIPTIONAL REGULATORY PROTEIN"/>
    <property type="match status" value="1"/>
</dbReference>
<dbReference type="Proteomes" id="UP000290288">
    <property type="component" value="Unassembled WGS sequence"/>
</dbReference>
<evidence type="ECO:0000256" key="3">
    <source>
        <dbReference type="SAM" id="MobiDB-lite"/>
    </source>
</evidence>
<proteinExistence type="predicted"/>
<dbReference type="STRING" id="2316362.A0A4Q2DU31"/>
<feature type="compositionally biased region" description="Polar residues" evidence="3">
    <location>
        <begin position="476"/>
        <end position="500"/>
    </location>
</feature>
<dbReference type="EMBL" id="SDEE01000073">
    <property type="protein sequence ID" value="RXW22405.1"/>
    <property type="molecule type" value="Genomic_DNA"/>
</dbReference>
<organism evidence="5 6">
    <name type="scientific">Candolleomyces aberdarensis</name>
    <dbReference type="NCBI Taxonomy" id="2316362"/>
    <lineage>
        <taxon>Eukaryota</taxon>
        <taxon>Fungi</taxon>
        <taxon>Dikarya</taxon>
        <taxon>Basidiomycota</taxon>
        <taxon>Agaricomycotina</taxon>
        <taxon>Agaricomycetes</taxon>
        <taxon>Agaricomycetidae</taxon>
        <taxon>Agaricales</taxon>
        <taxon>Agaricineae</taxon>
        <taxon>Psathyrellaceae</taxon>
        <taxon>Candolleomyces</taxon>
    </lineage>
</organism>
<evidence type="ECO:0000259" key="4">
    <source>
        <dbReference type="Pfam" id="PF04082"/>
    </source>
</evidence>
<evidence type="ECO:0000256" key="1">
    <source>
        <dbReference type="ARBA" id="ARBA00004123"/>
    </source>
</evidence>
<sequence length="563" mass="63024">MDVSFLIPNQLTVTLHWLKTHRVYNDDGYHDAISGHSLSVFFMVLALGALLDLDLPAHSPEAMQWYQIARAALSLDSVLEVQTIPGIQALQLSFEDRDSGKWKLDPEETQKRRELFYEILTYDSWQSLTFGRPPSLAAVHIDCKLPHETNTTPTGEVEMSFAAWKHKFSAECLSVVHDQAFGTRFPSYSVIQELDKKVRNWYVPPSLMVPGFGNSKIGVEVEQPSVELTMQRYIAFAIKEITLFYMHRGFFAQALEDSSGDPTGSKYSQSVLAAYNSAMSLVALTESLFKQHPQLTERMWFLLTHVFSSAIILGSIAAKPRLHFAGTALSYLDLACHLFSQVSDTARTGKILPILQKMKERAHAVQASAPNVPVDSTGRHSYLSPSIKTEEGTELSALGGLTRLVARRNTPSSPSYSASSPSSPDLNPPSPPTRHSSSIGSTYSQMNDNPNAWQNYTHIQNLNVNINVGDYPAYSPGSTSTSQHPDMNYGYPSTSHTPVAQPQHQQPQHQQPQQQQHMPMMDNGLGEYYNYNNFNMPMVQTQEVNPPINDMDYPWHNLVAQYR</sequence>
<evidence type="ECO:0000313" key="5">
    <source>
        <dbReference type="EMBL" id="RXW22405.1"/>
    </source>
</evidence>
<dbReference type="AlphaFoldDB" id="A0A4Q2DU31"/>
<dbReference type="CDD" id="cd12148">
    <property type="entry name" value="fungal_TF_MHR"/>
    <property type="match status" value="1"/>
</dbReference>
<dbReference type="GO" id="GO:0006351">
    <property type="term" value="P:DNA-templated transcription"/>
    <property type="evidence" value="ECO:0007669"/>
    <property type="project" value="InterPro"/>
</dbReference>
<feature type="compositionally biased region" description="Polar residues" evidence="3">
    <location>
        <begin position="433"/>
        <end position="452"/>
    </location>
</feature>
<feature type="region of interest" description="Disordered" evidence="3">
    <location>
        <begin position="366"/>
        <end position="388"/>
    </location>
</feature>
<keyword evidence="2" id="KW-0539">Nucleus</keyword>
<comment type="subcellular location">
    <subcellularLocation>
        <location evidence="1">Nucleus</location>
    </subcellularLocation>
</comment>
<protein>
    <recommendedName>
        <fullName evidence="4">Xylanolytic transcriptional activator regulatory domain-containing protein</fullName>
    </recommendedName>
</protein>
<feature type="domain" description="Xylanolytic transcriptional activator regulatory" evidence="4">
    <location>
        <begin position="97"/>
        <end position="150"/>
    </location>
</feature>
<name>A0A4Q2DU31_9AGAR</name>
<feature type="compositionally biased region" description="Low complexity" evidence="3">
    <location>
        <begin position="501"/>
        <end position="521"/>
    </location>
</feature>
<feature type="region of interest" description="Disordered" evidence="3">
    <location>
        <begin position="475"/>
        <end position="521"/>
    </location>
</feature>
<dbReference type="OrthoDB" id="424974at2759"/>
<dbReference type="PANTHER" id="PTHR31001:SF56">
    <property type="entry name" value="ZN(2)-C6 FUNGAL-TYPE DOMAIN-CONTAINING PROTEIN"/>
    <property type="match status" value="1"/>
</dbReference>
<feature type="compositionally biased region" description="Low complexity" evidence="3">
    <location>
        <begin position="411"/>
        <end position="425"/>
    </location>
</feature>
<dbReference type="InterPro" id="IPR007219">
    <property type="entry name" value="XnlR_reg_dom"/>
</dbReference>
<dbReference type="InterPro" id="IPR050613">
    <property type="entry name" value="Sec_Metabolite_Reg"/>
</dbReference>
<feature type="region of interest" description="Disordered" evidence="3">
    <location>
        <begin position="408"/>
        <end position="452"/>
    </location>
</feature>
<dbReference type="GO" id="GO:0005634">
    <property type="term" value="C:nucleus"/>
    <property type="evidence" value="ECO:0007669"/>
    <property type="project" value="UniProtKB-SubCell"/>
</dbReference>
<dbReference type="GO" id="GO:0003677">
    <property type="term" value="F:DNA binding"/>
    <property type="evidence" value="ECO:0007669"/>
    <property type="project" value="InterPro"/>
</dbReference>
<keyword evidence="6" id="KW-1185">Reference proteome</keyword>
<accession>A0A4Q2DU31</accession>
<dbReference type="Pfam" id="PF04082">
    <property type="entry name" value="Fungal_trans"/>
    <property type="match status" value="1"/>
</dbReference>